<proteinExistence type="inferred from homology"/>
<comment type="similarity">
    <text evidence="1">Belongs to the thioesterase family.</text>
</comment>
<dbReference type="EMBL" id="JBHSIU010000131">
    <property type="protein sequence ID" value="MFC5008323.1"/>
    <property type="molecule type" value="Genomic_DNA"/>
</dbReference>
<dbReference type="Pfam" id="PF00975">
    <property type="entry name" value="Thioesterase"/>
    <property type="match status" value="1"/>
</dbReference>
<comment type="caution">
    <text evidence="4">The sequence shown here is derived from an EMBL/GenBank/DDBJ whole genome shotgun (WGS) entry which is preliminary data.</text>
</comment>
<protein>
    <submittedName>
        <fullName evidence="4">Thioesterase II family protein</fullName>
    </submittedName>
</protein>
<dbReference type="Gene3D" id="3.40.50.1820">
    <property type="entry name" value="alpha/beta hydrolase"/>
    <property type="match status" value="1"/>
</dbReference>
<name>A0ABV9WII9_9ACTN</name>
<evidence type="ECO:0000256" key="2">
    <source>
        <dbReference type="ARBA" id="ARBA00022801"/>
    </source>
</evidence>
<dbReference type="InterPro" id="IPR012223">
    <property type="entry name" value="TEII"/>
</dbReference>
<dbReference type="PANTHER" id="PTHR11487:SF0">
    <property type="entry name" value="S-ACYL FATTY ACID SYNTHASE THIOESTERASE, MEDIUM CHAIN"/>
    <property type="match status" value="1"/>
</dbReference>
<dbReference type="InterPro" id="IPR001031">
    <property type="entry name" value="Thioesterase"/>
</dbReference>
<dbReference type="InterPro" id="IPR020802">
    <property type="entry name" value="TesA-like"/>
</dbReference>
<evidence type="ECO:0000256" key="1">
    <source>
        <dbReference type="ARBA" id="ARBA00007169"/>
    </source>
</evidence>
<dbReference type="SUPFAM" id="SSF53474">
    <property type="entry name" value="alpha/beta-Hydrolases"/>
    <property type="match status" value="1"/>
</dbReference>
<keyword evidence="2" id="KW-0378">Hydrolase</keyword>
<evidence type="ECO:0000313" key="4">
    <source>
        <dbReference type="EMBL" id="MFC5008323.1"/>
    </source>
</evidence>
<dbReference type="Proteomes" id="UP001595912">
    <property type="component" value="Unassembled WGS sequence"/>
</dbReference>
<evidence type="ECO:0000313" key="5">
    <source>
        <dbReference type="Proteomes" id="UP001595912"/>
    </source>
</evidence>
<reference evidence="5" key="1">
    <citation type="journal article" date="2019" name="Int. J. Syst. Evol. Microbiol.">
        <title>The Global Catalogue of Microorganisms (GCM) 10K type strain sequencing project: providing services to taxonomists for standard genome sequencing and annotation.</title>
        <authorList>
            <consortium name="The Broad Institute Genomics Platform"/>
            <consortium name="The Broad Institute Genome Sequencing Center for Infectious Disease"/>
            <person name="Wu L."/>
            <person name="Ma J."/>
        </authorList>
    </citation>
    <scope>NUCLEOTIDE SEQUENCE [LARGE SCALE GENOMIC DNA]</scope>
    <source>
        <strain evidence="5">CGMCC 4.7152</strain>
    </source>
</reference>
<dbReference type="PANTHER" id="PTHR11487">
    <property type="entry name" value="THIOESTERASE"/>
    <property type="match status" value="1"/>
</dbReference>
<feature type="domain" description="Thioesterase TesA-like" evidence="3">
    <location>
        <begin position="24"/>
        <end position="246"/>
    </location>
</feature>
<organism evidence="4 5">
    <name type="scientific">Dactylosporangium cerinum</name>
    <dbReference type="NCBI Taxonomy" id="1434730"/>
    <lineage>
        <taxon>Bacteria</taxon>
        <taxon>Bacillati</taxon>
        <taxon>Actinomycetota</taxon>
        <taxon>Actinomycetes</taxon>
        <taxon>Micromonosporales</taxon>
        <taxon>Micromonosporaceae</taxon>
        <taxon>Dactylosporangium</taxon>
    </lineage>
</organism>
<accession>A0ABV9WII9</accession>
<gene>
    <name evidence="4" type="ORF">ACFPIJ_62260</name>
</gene>
<dbReference type="SMART" id="SM00824">
    <property type="entry name" value="PKS_TE"/>
    <property type="match status" value="1"/>
</dbReference>
<keyword evidence="5" id="KW-1185">Reference proteome</keyword>
<sequence>MTTDDEDLWIRNYHPAAPGSPRLVCLPHAGGSASFYFPVSRALAPDVEVLAIQYPGRQDRRTEPSETDLHELARRIFGVLRGRADQPLALFGHSMGASLAFEVARLLEHEEGVVPLWLFASGRRAPSRVRDERVHQEDDDGLIRELRRLSGTNGDLLGDEEVLRMILPAIRADYTAAETYRCRPGPPLSCPVTVFVGDADPKVTLDEARSWREHTTGAFDFHTYAGGHFYLTGHQAAVLRVMAAQLGTHRARPVAV</sequence>
<dbReference type="RefSeq" id="WP_380129013.1">
    <property type="nucleotide sequence ID" value="NZ_JBHSIU010000131.1"/>
</dbReference>
<evidence type="ECO:0000259" key="3">
    <source>
        <dbReference type="SMART" id="SM00824"/>
    </source>
</evidence>
<dbReference type="InterPro" id="IPR029058">
    <property type="entry name" value="AB_hydrolase_fold"/>
</dbReference>